<keyword evidence="4" id="KW-0489">Methyltransferase</keyword>
<evidence type="ECO:0000313" key="4">
    <source>
        <dbReference type="EMBL" id="PSF39328.1"/>
    </source>
</evidence>
<evidence type="ECO:0000313" key="5">
    <source>
        <dbReference type="Proteomes" id="UP000239001"/>
    </source>
</evidence>
<dbReference type="GO" id="GO:0005829">
    <property type="term" value="C:cytosol"/>
    <property type="evidence" value="ECO:0007669"/>
    <property type="project" value="TreeGrafter"/>
</dbReference>
<dbReference type="OrthoDB" id="422493at2"/>
<reference evidence="4 5" key="2">
    <citation type="submission" date="2018-03" db="EMBL/GenBank/DDBJ databases">
        <authorList>
            <person name="Keele B.F."/>
        </authorList>
    </citation>
    <scope>NUCLEOTIDE SEQUENCE [LARGE SCALE GENOMIC DNA]</scope>
    <source>
        <strain evidence="4 5">CCALA 016</strain>
    </source>
</reference>
<keyword evidence="4" id="KW-0808">Transferase</keyword>
<name>A0A2T1M3D3_9CHRO</name>
<dbReference type="GO" id="GO:0008168">
    <property type="term" value="F:methyltransferase activity"/>
    <property type="evidence" value="ECO:0007669"/>
    <property type="project" value="UniProtKB-KW"/>
</dbReference>
<protein>
    <submittedName>
        <fullName evidence="4">rRNA adenine methyltransferase</fullName>
    </submittedName>
</protein>
<feature type="domain" description="Class II aldolase/adducin N-terminal" evidence="3">
    <location>
        <begin position="48"/>
        <end position="194"/>
    </location>
</feature>
<dbReference type="RefSeq" id="WP_106454950.1">
    <property type="nucleotide sequence ID" value="NZ_PXOH01000001.1"/>
</dbReference>
<dbReference type="GO" id="GO:0032259">
    <property type="term" value="P:methylation"/>
    <property type="evidence" value="ECO:0007669"/>
    <property type="project" value="UniProtKB-KW"/>
</dbReference>
<dbReference type="Gene3D" id="3.40.225.10">
    <property type="entry name" value="Class II aldolase/adducin N-terminal domain"/>
    <property type="match status" value="1"/>
</dbReference>
<sequence length="204" mass="23094">MFDEGYTKYDCNWIIADPLPQTRIEKMNQWRTKFYQLGLIGQYENGIGFGNISIREGNSSKFIISGTQTGGMNTLTSQHYTTVIDYNWEKNHLTCFGPIQASSESLTHGAIYQANPEINGIIHVHHLELWRNLMDEVPTTSAEIEYGTPQMAKEIIRLCREANLLKAQILVMKGHLEGIIAFGKSLDEAANLLLKYFYVSKGLS</sequence>
<keyword evidence="5" id="KW-1185">Reference proteome</keyword>
<dbReference type="GO" id="GO:0016832">
    <property type="term" value="F:aldehyde-lyase activity"/>
    <property type="evidence" value="ECO:0007669"/>
    <property type="project" value="TreeGrafter"/>
</dbReference>
<dbReference type="Proteomes" id="UP000239001">
    <property type="component" value="Unassembled WGS sequence"/>
</dbReference>
<dbReference type="InterPro" id="IPR036409">
    <property type="entry name" value="Aldolase_II/adducin_N_sf"/>
</dbReference>
<dbReference type="GO" id="GO:0019323">
    <property type="term" value="P:pentose catabolic process"/>
    <property type="evidence" value="ECO:0007669"/>
    <property type="project" value="TreeGrafter"/>
</dbReference>
<dbReference type="InterPro" id="IPR001303">
    <property type="entry name" value="Aldolase_II/adducin_N"/>
</dbReference>
<gene>
    <name evidence="4" type="ORF">C7H19_00640</name>
</gene>
<dbReference type="Pfam" id="PF00596">
    <property type="entry name" value="Aldolase_II"/>
    <property type="match status" value="1"/>
</dbReference>
<dbReference type="GO" id="GO:0046872">
    <property type="term" value="F:metal ion binding"/>
    <property type="evidence" value="ECO:0007669"/>
    <property type="project" value="UniProtKB-KW"/>
</dbReference>
<reference evidence="4 5" key="1">
    <citation type="submission" date="2018-03" db="EMBL/GenBank/DDBJ databases">
        <title>The ancient ancestry and fast evolution of plastids.</title>
        <authorList>
            <person name="Moore K.R."/>
            <person name="Magnabosco C."/>
            <person name="Momper L."/>
            <person name="Gold D.A."/>
            <person name="Bosak T."/>
            <person name="Fournier G.P."/>
        </authorList>
    </citation>
    <scope>NUCLEOTIDE SEQUENCE [LARGE SCALE GENOMIC DNA]</scope>
    <source>
        <strain evidence="4 5">CCALA 016</strain>
    </source>
</reference>
<dbReference type="InterPro" id="IPR050197">
    <property type="entry name" value="Aldolase_class_II_sugar_metab"/>
</dbReference>
<dbReference type="SUPFAM" id="SSF53639">
    <property type="entry name" value="AraD/HMP-PK domain-like"/>
    <property type="match status" value="1"/>
</dbReference>
<evidence type="ECO:0000259" key="3">
    <source>
        <dbReference type="Pfam" id="PF00596"/>
    </source>
</evidence>
<proteinExistence type="predicted"/>
<keyword evidence="2" id="KW-0456">Lyase</keyword>
<evidence type="ECO:0000256" key="1">
    <source>
        <dbReference type="ARBA" id="ARBA00022723"/>
    </source>
</evidence>
<accession>A0A2T1M3D3</accession>
<dbReference type="AlphaFoldDB" id="A0A2T1M3D3"/>
<comment type="caution">
    <text evidence="4">The sequence shown here is derived from an EMBL/GenBank/DDBJ whole genome shotgun (WGS) entry which is preliminary data.</text>
</comment>
<dbReference type="PANTHER" id="PTHR22789:SF0">
    <property type="entry name" value="3-OXO-TETRONATE 4-PHOSPHATE DECARBOXYLASE-RELATED"/>
    <property type="match status" value="1"/>
</dbReference>
<evidence type="ECO:0000256" key="2">
    <source>
        <dbReference type="ARBA" id="ARBA00023239"/>
    </source>
</evidence>
<dbReference type="PANTHER" id="PTHR22789">
    <property type="entry name" value="FUCULOSE PHOSPHATE ALDOLASE"/>
    <property type="match status" value="1"/>
</dbReference>
<dbReference type="EMBL" id="PXOH01000001">
    <property type="protein sequence ID" value="PSF39328.1"/>
    <property type="molecule type" value="Genomic_DNA"/>
</dbReference>
<keyword evidence="1" id="KW-0479">Metal-binding</keyword>
<organism evidence="4 5">
    <name type="scientific">Aphanothece hegewaldii CCALA 016</name>
    <dbReference type="NCBI Taxonomy" id="2107694"/>
    <lineage>
        <taxon>Bacteria</taxon>
        <taxon>Bacillati</taxon>
        <taxon>Cyanobacteriota</taxon>
        <taxon>Cyanophyceae</taxon>
        <taxon>Oscillatoriophycideae</taxon>
        <taxon>Chroococcales</taxon>
        <taxon>Aphanothecaceae</taxon>
        <taxon>Aphanothece</taxon>
    </lineage>
</organism>